<gene>
    <name evidence="1" type="ORF">JR316_0012535</name>
</gene>
<reference evidence="1" key="1">
    <citation type="submission" date="2021-10" db="EMBL/GenBank/DDBJ databases">
        <title>Psilocybe cubensis genome.</title>
        <authorList>
            <person name="Mckernan K.J."/>
            <person name="Crawford S."/>
            <person name="Trippe A."/>
            <person name="Kane L.T."/>
            <person name="Mclaughlin S."/>
        </authorList>
    </citation>
    <scope>NUCLEOTIDE SEQUENCE</scope>
    <source>
        <strain evidence="1">MGC-MH-2018</strain>
    </source>
</reference>
<name>A0ACB8GIU8_PSICU</name>
<proteinExistence type="predicted"/>
<keyword evidence="2" id="KW-1185">Reference proteome</keyword>
<organism evidence="1 2">
    <name type="scientific">Psilocybe cubensis</name>
    <name type="common">Psychedelic mushroom</name>
    <name type="synonym">Stropharia cubensis</name>
    <dbReference type="NCBI Taxonomy" id="181762"/>
    <lineage>
        <taxon>Eukaryota</taxon>
        <taxon>Fungi</taxon>
        <taxon>Dikarya</taxon>
        <taxon>Basidiomycota</taxon>
        <taxon>Agaricomycotina</taxon>
        <taxon>Agaricomycetes</taxon>
        <taxon>Agaricomycetidae</taxon>
        <taxon>Agaricales</taxon>
        <taxon>Agaricineae</taxon>
        <taxon>Strophariaceae</taxon>
        <taxon>Psilocybe</taxon>
    </lineage>
</organism>
<accession>A0ACB8GIU8</accession>
<comment type="caution">
    <text evidence="1">The sequence shown here is derived from an EMBL/GenBank/DDBJ whole genome shotgun (WGS) entry which is preliminary data.</text>
</comment>
<evidence type="ECO:0000313" key="2">
    <source>
        <dbReference type="Proteomes" id="UP000664032"/>
    </source>
</evidence>
<sequence>MSLRFRDQTQNPPRPRYPRLMESCVGDHHLPPIPEELKQYIRSEIDIIIRPITSKFQQIHHLKATDINISQLVNRDQVPAELLSTETTCLSRSLSQVASLKVEELGIVGIDECVE</sequence>
<evidence type="ECO:0000313" key="1">
    <source>
        <dbReference type="EMBL" id="KAH9475424.1"/>
    </source>
</evidence>
<dbReference type="Proteomes" id="UP000664032">
    <property type="component" value="Unassembled WGS sequence"/>
</dbReference>
<protein>
    <submittedName>
        <fullName evidence="1">Uncharacterized protein</fullName>
    </submittedName>
</protein>
<dbReference type="EMBL" id="JAFIQS020000012">
    <property type="protein sequence ID" value="KAH9475424.1"/>
    <property type="molecule type" value="Genomic_DNA"/>
</dbReference>